<dbReference type="PANTHER" id="PTHR44942:SF4">
    <property type="entry name" value="METHYLTRANSFERASE TYPE 11 DOMAIN-CONTAINING PROTEIN"/>
    <property type="match status" value="1"/>
</dbReference>
<sequence length="254" mass="27372">MTESSMFDNLASVYAQGRPTYPPAVFDALQDLAGRPLAGARVADVGAGTGIFSRQLQAGGAAVTAVELSEPMLRQLVADSPGVGAVLGSANALPLRDASVDFVTFAQAWHWVDPELAVPEVLRVLKPGGVLACVWNKPVADAPWRTGYNDRIRELIGGEPDYGNDSTGFDQEPRIAMGSHGAGLRTLVFEAPWSRTISMEQRMVNVTSRSYMSTVAPERLAAFLDAERAVLLEHFPDGMVVEEYTTWLGVVRKP</sequence>
<evidence type="ECO:0000313" key="5">
    <source>
        <dbReference type="EMBL" id="GAA1989750.1"/>
    </source>
</evidence>
<organism evidence="5 6">
    <name type="scientific">Catenulispora subtropica</name>
    <dbReference type="NCBI Taxonomy" id="450798"/>
    <lineage>
        <taxon>Bacteria</taxon>
        <taxon>Bacillati</taxon>
        <taxon>Actinomycetota</taxon>
        <taxon>Actinomycetes</taxon>
        <taxon>Catenulisporales</taxon>
        <taxon>Catenulisporaceae</taxon>
        <taxon>Catenulispora</taxon>
    </lineage>
</organism>
<dbReference type="Gene3D" id="3.40.50.150">
    <property type="entry name" value="Vaccinia Virus protein VP39"/>
    <property type="match status" value="1"/>
</dbReference>
<dbReference type="SUPFAM" id="SSF53335">
    <property type="entry name" value="S-adenosyl-L-methionine-dependent methyltransferases"/>
    <property type="match status" value="1"/>
</dbReference>
<dbReference type="RefSeq" id="WP_344660608.1">
    <property type="nucleotide sequence ID" value="NZ_BAAAQM010000042.1"/>
</dbReference>
<protein>
    <submittedName>
        <fullName evidence="5">Class I SAM-dependent methyltransferase</fullName>
    </submittedName>
</protein>
<dbReference type="InterPro" id="IPR051052">
    <property type="entry name" value="Diverse_substrate_MTase"/>
</dbReference>
<dbReference type="GO" id="GO:0032259">
    <property type="term" value="P:methylation"/>
    <property type="evidence" value="ECO:0007669"/>
    <property type="project" value="UniProtKB-KW"/>
</dbReference>
<dbReference type="Pfam" id="PF08241">
    <property type="entry name" value="Methyltransf_11"/>
    <property type="match status" value="1"/>
</dbReference>
<keyword evidence="2 5" id="KW-0489">Methyltransferase</keyword>
<dbReference type="PANTHER" id="PTHR44942">
    <property type="entry name" value="METHYLTRANSF_11 DOMAIN-CONTAINING PROTEIN"/>
    <property type="match status" value="1"/>
</dbReference>
<name>A0ABN2SPM6_9ACTN</name>
<evidence type="ECO:0000256" key="3">
    <source>
        <dbReference type="ARBA" id="ARBA00022679"/>
    </source>
</evidence>
<accession>A0ABN2SPM6</accession>
<evidence type="ECO:0000256" key="1">
    <source>
        <dbReference type="ARBA" id="ARBA00008361"/>
    </source>
</evidence>
<gene>
    <name evidence="5" type="ORF">GCM10009838_61010</name>
</gene>
<feature type="domain" description="Methyltransferase type 11" evidence="4">
    <location>
        <begin position="44"/>
        <end position="133"/>
    </location>
</feature>
<keyword evidence="6" id="KW-1185">Reference proteome</keyword>
<evidence type="ECO:0000256" key="2">
    <source>
        <dbReference type="ARBA" id="ARBA00022603"/>
    </source>
</evidence>
<dbReference type="InterPro" id="IPR013216">
    <property type="entry name" value="Methyltransf_11"/>
</dbReference>
<dbReference type="GO" id="GO:0008168">
    <property type="term" value="F:methyltransferase activity"/>
    <property type="evidence" value="ECO:0007669"/>
    <property type="project" value="UniProtKB-KW"/>
</dbReference>
<reference evidence="5 6" key="1">
    <citation type="journal article" date="2019" name="Int. J. Syst. Evol. Microbiol.">
        <title>The Global Catalogue of Microorganisms (GCM) 10K type strain sequencing project: providing services to taxonomists for standard genome sequencing and annotation.</title>
        <authorList>
            <consortium name="The Broad Institute Genomics Platform"/>
            <consortium name="The Broad Institute Genome Sequencing Center for Infectious Disease"/>
            <person name="Wu L."/>
            <person name="Ma J."/>
        </authorList>
    </citation>
    <scope>NUCLEOTIDE SEQUENCE [LARGE SCALE GENOMIC DNA]</scope>
    <source>
        <strain evidence="5 6">JCM 16013</strain>
    </source>
</reference>
<evidence type="ECO:0000313" key="6">
    <source>
        <dbReference type="Proteomes" id="UP001499854"/>
    </source>
</evidence>
<dbReference type="InterPro" id="IPR029063">
    <property type="entry name" value="SAM-dependent_MTases_sf"/>
</dbReference>
<keyword evidence="3" id="KW-0808">Transferase</keyword>
<comment type="similarity">
    <text evidence="1">Belongs to the methyltransferase superfamily.</text>
</comment>
<dbReference type="EMBL" id="BAAAQM010000042">
    <property type="protein sequence ID" value="GAA1989750.1"/>
    <property type="molecule type" value="Genomic_DNA"/>
</dbReference>
<comment type="caution">
    <text evidence="5">The sequence shown here is derived from an EMBL/GenBank/DDBJ whole genome shotgun (WGS) entry which is preliminary data.</text>
</comment>
<evidence type="ECO:0000259" key="4">
    <source>
        <dbReference type="Pfam" id="PF08241"/>
    </source>
</evidence>
<dbReference type="Proteomes" id="UP001499854">
    <property type="component" value="Unassembled WGS sequence"/>
</dbReference>
<proteinExistence type="inferred from homology"/>
<dbReference type="CDD" id="cd02440">
    <property type="entry name" value="AdoMet_MTases"/>
    <property type="match status" value="1"/>
</dbReference>